<protein>
    <submittedName>
        <fullName evidence="2">Uncharacterized protein</fullName>
    </submittedName>
</protein>
<feature type="compositionally biased region" description="Acidic residues" evidence="1">
    <location>
        <begin position="43"/>
        <end position="52"/>
    </location>
</feature>
<dbReference type="EMBL" id="ML975372">
    <property type="protein sequence ID" value="KAF1831140.1"/>
    <property type="molecule type" value="Genomic_DNA"/>
</dbReference>
<feature type="region of interest" description="Disordered" evidence="1">
    <location>
        <begin position="486"/>
        <end position="508"/>
    </location>
</feature>
<dbReference type="AlphaFoldDB" id="A0A6A5K4B5"/>
<reference evidence="2" key="1">
    <citation type="submission" date="2020-01" db="EMBL/GenBank/DDBJ databases">
        <authorList>
            <consortium name="DOE Joint Genome Institute"/>
            <person name="Haridas S."/>
            <person name="Albert R."/>
            <person name="Binder M."/>
            <person name="Bloem J."/>
            <person name="Labutti K."/>
            <person name="Salamov A."/>
            <person name="Andreopoulos B."/>
            <person name="Baker S.E."/>
            <person name="Barry K."/>
            <person name="Bills G."/>
            <person name="Bluhm B.H."/>
            <person name="Cannon C."/>
            <person name="Castanera R."/>
            <person name="Culley D.E."/>
            <person name="Daum C."/>
            <person name="Ezra D."/>
            <person name="Gonzalez J.B."/>
            <person name="Henrissat B."/>
            <person name="Kuo A."/>
            <person name="Liang C."/>
            <person name="Lipzen A."/>
            <person name="Lutzoni F."/>
            <person name="Magnuson J."/>
            <person name="Mondo S."/>
            <person name="Nolan M."/>
            <person name="Ohm R."/>
            <person name="Pangilinan J."/>
            <person name="Park H.-J."/>
            <person name="Ramirez L."/>
            <person name="Alfaro M."/>
            <person name="Sun H."/>
            <person name="Tritt A."/>
            <person name="Yoshinaga Y."/>
            <person name="Zwiers L.-H."/>
            <person name="Turgeon B.G."/>
            <person name="Goodwin S.B."/>
            <person name="Spatafora J.W."/>
            <person name="Crous P.W."/>
            <person name="Grigoriev I.V."/>
        </authorList>
    </citation>
    <scope>NUCLEOTIDE SEQUENCE</scope>
    <source>
        <strain evidence="2">P77</strain>
    </source>
</reference>
<feature type="compositionally biased region" description="Low complexity" evidence="1">
    <location>
        <begin position="496"/>
        <end position="508"/>
    </location>
</feature>
<name>A0A6A5K4B5_9PLEO</name>
<feature type="compositionally biased region" description="Acidic residues" evidence="1">
    <location>
        <begin position="79"/>
        <end position="94"/>
    </location>
</feature>
<sequence>MPPSEPNTSQDLEFPPVQVDRSLTTLDLETLMMRSTQRRLPEEADSSLEDSTYELLGDAVTDTSDDEAHTASIASTDEPTPDDTSDDFSDDESEFGTSEQGLQDSGHASHGELLEQHADVHPTRSGEDSTLTEVPPYLAGSESSWHLTLDEEPTDKPDVRHGSRIIESLADDTDELPQVLSRYGCAQLRLLAKGALSQHPLPTPDSYKILFLGMPEKWAEDLVVSHIGAALAASPNTSKSVMVRGQIEPYAPVPQSNRCTKFQVTVSHQKPVQVLAILEDGRQIKFGPGMDAHSPDRPDLIIMCHPAIPDSTADEQDFASARKVFESGEIPCIELTEAKSYGTGTPNDDLTSLRVCVEGRHDANTDYELKEVLPLDYYRFSRLEPSQLNRHLALISPHLMEAQDTGHAQKARTSCIGDKTDALMKRAGPGWQVAKTLISALVLFILAPALFHGVGLAPMFFERASNGGVQSPVSSEVMNVIPVTSAGVPSSPSQRIPITSDSSIPSTPRGLTIVPAQKNDNAGGFEIHTTGDHQFVLRPSKAFTSSRKKPQLQIQVCRQSQVIPARYNRTMTGEYIVDLEQQYPFDMFNVSIATHSKPLLRQSFEVRLGHNRSTLYQLLDHAKLGVLSTQHNVWNISTTAVQHMRTFLPDLEINSFTAAERLQIVQQNVQRRIETNARLVEQVRGATWAGLRRATAPVRTSTPMKRARMNALRIRCKMEITAGLSARNVKEKQSWACSKVRGEA</sequence>
<feature type="region of interest" description="Disordered" evidence="1">
    <location>
        <begin position="142"/>
        <end position="161"/>
    </location>
</feature>
<evidence type="ECO:0000313" key="2">
    <source>
        <dbReference type="EMBL" id="KAF1831140.1"/>
    </source>
</evidence>
<feature type="compositionally biased region" description="Polar residues" evidence="1">
    <location>
        <begin position="1"/>
        <end position="11"/>
    </location>
</feature>
<evidence type="ECO:0000256" key="1">
    <source>
        <dbReference type="SAM" id="MobiDB-lite"/>
    </source>
</evidence>
<dbReference type="OrthoDB" id="439943at2759"/>
<organism evidence="2 3">
    <name type="scientific">Decorospora gaudefroyi</name>
    <dbReference type="NCBI Taxonomy" id="184978"/>
    <lineage>
        <taxon>Eukaryota</taxon>
        <taxon>Fungi</taxon>
        <taxon>Dikarya</taxon>
        <taxon>Ascomycota</taxon>
        <taxon>Pezizomycotina</taxon>
        <taxon>Dothideomycetes</taxon>
        <taxon>Pleosporomycetidae</taxon>
        <taxon>Pleosporales</taxon>
        <taxon>Pleosporineae</taxon>
        <taxon>Pleosporaceae</taxon>
        <taxon>Decorospora</taxon>
    </lineage>
</organism>
<evidence type="ECO:0000313" key="3">
    <source>
        <dbReference type="Proteomes" id="UP000800040"/>
    </source>
</evidence>
<dbReference type="Proteomes" id="UP000800040">
    <property type="component" value="Unassembled WGS sequence"/>
</dbReference>
<accession>A0A6A5K4B5</accession>
<gene>
    <name evidence="2" type="ORF">BDW02DRAFT_572319</name>
</gene>
<proteinExistence type="predicted"/>
<feature type="region of interest" description="Disordered" evidence="1">
    <location>
        <begin position="1"/>
        <end position="106"/>
    </location>
</feature>
<keyword evidence="3" id="KW-1185">Reference proteome</keyword>